<dbReference type="eggNOG" id="ENOG5030N0Z">
    <property type="taxonomic scope" value="Bacteria"/>
</dbReference>
<evidence type="ECO:0000313" key="2">
    <source>
        <dbReference type="Proteomes" id="UP000006810"/>
    </source>
</evidence>
<proteinExistence type="predicted"/>
<dbReference type="AlphaFoldDB" id="C4XF78"/>
<dbReference type="HOGENOM" id="CLU_1376823_0_0_14"/>
<dbReference type="Proteomes" id="UP000006810">
    <property type="component" value="Chromosome"/>
</dbReference>
<keyword evidence="2" id="KW-1185">Reference proteome</keyword>
<protein>
    <submittedName>
        <fullName evidence="1">Uncharacterized protein</fullName>
    </submittedName>
</protein>
<organism evidence="1 2">
    <name type="scientific">Mycoplasmopsis fermentans (strain ATCC 19989 / NBRC 14854 / NCTC 10117 / PG18)</name>
    <name type="common">Mycoplasma fermentans</name>
    <dbReference type="NCBI Taxonomy" id="496833"/>
    <lineage>
        <taxon>Bacteria</taxon>
        <taxon>Bacillati</taxon>
        <taxon>Mycoplasmatota</taxon>
        <taxon>Mycoplasmoidales</taxon>
        <taxon>Metamycoplasmataceae</taxon>
        <taxon>Mycoplasmopsis</taxon>
    </lineage>
</organism>
<evidence type="ECO:0000313" key="1">
    <source>
        <dbReference type="EMBL" id="BAH69800.1"/>
    </source>
</evidence>
<gene>
    <name evidence="1" type="ordered locus">MBIO_0535</name>
</gene>
<dbReference type="PATRIC" id="fig|496833.3.peg.121"/>
<name>C4XF78_MYCFP</name>
<accession>C4XF78</accession>
<reference evidence="1 2" key="1">
    <citation type="journal article" date="2009" name="Curr. Microbiol.">
        <title>Molecular cloning and expression of a novel cholinephosphotransferase involved in glycoglycerophospholipid biosynthesis of Mycoplasma fermentans.</title>
        <authorList>
            <person name="Ishida N."/>
            <person name="Irikura D."/>
            <person name="Matsuda K."/>
            <person name="Sato S."/>
            <person name="Asano K."/>
        </authorList>
    </citation>
    <scope>NUCLEOTIDE SEQUENCE [LARGE SCALE GENOMIC DNA]</scope>
    <source>
        <strain evidence="2">ATCC 19989 / NBRC 14854 / NCTC 10117 / PG18</strain>
    </source>
</reference>
<dbReference type="EMBL" id="AP009608">
    <property type="protein sequence ID" value="BAH69800.1"/>
    <property type="molecule type" value="Genomic_DNA"/>
</dbReference>
<dbReference type="KEGG" id="mfp:MBIO_0535"/>
<sequence length="198" mass="23708">MFIIILMTKDELWIAWNEFKKLLELNKIPYSLSPMTARVISKNEKVTPDNFRISLWWKDFFDLKYFNNSIFLTNDETNEKDLSPFFKCQNKRIYIDLIVGTSKEKCKNLYSFKTHNRLLFWGKNKINLATKIFGSKSKILGLIELINTIKEDRFLRLIVLSSCHDDFRFFSDLNWKTVELAKINDEYFPVFSQFLKIK</sequence>